<accession>A0A852ZCI5</accession>
<dbReference type="SUPFAM" id="SSF160719">
    <property type="entry name" value="gpW/gp25-like"/>
    <property type="match status" value="1"/>
</dbReference>
<dbReference type="AlphaFoldDB" id="A0A852ZCI5"/>
<name>A0A852ZCI5_9ACTN</name>
<keyword evidence="3" id="KW-1185">Reference proteome</keyword>
<organism evidence="2 3">
    <name type="scientific">Actinopolymorpha rutila</name>
    <dbReference type="NCBI Taxonomy" id="446787"/>
    <lineage>
        <taxon>Bacteria</taxon>
        <taxon>Bacillati</taxon>
        <taxon>Actinomycetota</taxon>
        <taxon>Actinomycetes</taxon>
        <taxon>Propionibacteriales</taxon>
        <taxon>Actinopolymorphaceae</taxon>
        <taxon>Actinopolymorpha</taxon>
    </lineage>
</organism>
<dbReference type="EMBL" id="JACBZH010000001">
    <property type="protein sequence ID" value="NYH90821.1"/>
    <property type="molecule type" value="Genomic_DNA"/>
</dbReference>
<evidence type="ECO:0000259" key="1">
    <source>
        <dbReference type="Pfam" id="PF04965"/>
    </source>
</evidence>
<reference evidence="2 3" key="1">
    <citation type="submission" date="2020-07" db="EMBL/GenBank/DDBJ databases">
        <title>Sequencing the genomes of 1000 actinobacteria strains.</title>
        <authorList>
            <person name="Klenk H.-P."/>
        </authorList>
    </citation>
    <scope>NUCLEOTIDE SEQUENCE [LARGE SCALE GENOMIC DNA]</scope>
    <source>
        <strain evidence="2 3">DSM 18448</strain>
    </source>
</reference>
<comment type="caution">
    <text evidence="2">The sequence shown here is derived from an EMBL/GenBank/DDBJ whole genome shotgun (WGS) entry which is preliminary data.</text>
</comment>
<dbReference type="Proteomes" id="UP000579605">
    <property type="component" value="Unassembled WGS sequence"/>
</dbReference>
<sequence length="128" mass="13811">MSRTSVTHVGFPLRLDARGRTAVVSEEEYLRGLVEALLFTRPGERVNRPTFGSGVDRLVFAPAGDETAHTTQALVAAAVQQWLGDLIRVDDISVTSVDARLEVTVVYTSLRSAAGDQRRVLKVSGGTT</sequence>
<dbReference type="Pfam" id="PF04965">
    <property type="entry name" value="GPW_gp25"/>
    <property type="match status" value="1"/>
</dbReference>
<dbReference type="RefSeq" id="WP_179788461.1">
    <property type="nucleotide sequence ID" value="NZ_BAAARR010000016.1"/>
</dbReference>
<gene>
    <name evidence="2" type="ORF">F4554_003459</name>
</gene>
<dbReference type="InterPro" id="IPR007048">
    <property type="entry name" value="IraD/Gp25-like"/>
</dbReference>
<proteinExistence type="predicted"/>
<evidence type="ECO:0000313" key="2">
    <source>
        <dbReference type="EMBL" id="NYH90821.1"/>
    </source>
</evidence>
<feature type="domain" description="IraD/Gp25-like" evidence="1">
    <location>
        <begin position="26"/>
        <end position="108"/>
    </location>
</feature>
<evidence type="ECO:0000313" key="3">
    <source>
        <dbReference type="Proteomes" id="UP000579605"/>
    </source>
</evidence>
<dbReference type="Gene3D" id="3.10.450.40">
    <property type="match status" value="1"/>
</dbReference>
<protein>
    <recommendedName>
        <fullName evidence="1">IraD/Gp25-like domain-containing protein</fullName>
    </recommendedName>
</protein>